<evidence type="ECO:0000313" key="3">
    <source>
        <dbReference type="EMBL" id="DAB38085.1"/>
    </source>
</evidence>
<dbReference type="Pfam" id="PF26303">
    <property type="entry name" value="UPF0323"/>
    <property type="match status" value="1"/>
</dbReference>
<evidence type="ECO:0000259" key="2">
    <source>
        <dbReference type="Pfam" id="PF26303"/>
    </source>
</evidence>
<dbReference type="EMBL" id="DLUI01000110">
    <property type="protein sequence ID" value="DAB38085.1"/>
    <property type="molecule type" value="Genomic_DNA"/>
</dbReference>
<reference evidence="3 4" key="1">
    <citation type="journal article" date="2017" name="Front. Microbiol.">
        <title>Comparative Genomic Analysis of the Class Epsilonproteobacteria and Proposed Reclassification to Epsilonbacteraeota (phyl. nov.).</title>
        <authorList>
            <person name="Waite D.W."/>
            <person name="Vanwonterghem I."/>
            <person name="Rinke C."/>
            <person name="Parks D.H."/>
            <person name="Zhang Y."/>
            <person name="Takai K."/>
            <person name="Sievert S.M."/>
            <person name="Simon J."/>
            <person name="Campbell B.J."/>
            <person name="Hanson T.E."/>
            <person name="Woyke T."/>
            <person name="Klotz M.G."/>
            <person name="Hugenholtz P."/>
        </authorList>
    </citation>
    <scope>NUCLEOTIDE SEQUENCE [LARGE SCALE GENOMIC DNA]</scope>
    <source>
        <strain evidence="3">UBA12443</strain>
    </source>
</reference>
<dbReference type="InterPro" id="IPR059092">
    <property type="entry name" value="UPF0323_dom"/>
</dbReference>
<proteinExistence type="predicted"/>
<feature type="non-terminal residue" evidence="3">
    <location>
        <position position="1"/>
    </location>
</feature>
<dbReference type="Proteomes" id="UP000228859">
    <property type="component" value="Unassembled WGS sequence"/>
</dbReference>
<feature type="region of interest" description="Disordered" evidence="1">
    <location>
        <begin position="89"/>
        <end position="138"/>
    </location>
</feature>
<evidence type="ECO:0000313" key="4">
    <source>
        <dbReference type="Proteomes" id="UP000228859"/>
    </source>
</evidence>
<sequence length="138" mass="14468">VEEMPTEGPSRAIIKETDENGTVTERVMSEAEMKELADQEYKKMEAGQSELNAEPQGEGMGLGGTILAAAGGALLGNMIGNMLMNNKNVQRHQDASNRSAYHRSSAGGSNSATSNSQKKSFFGNSASRSTSSSSSFGG</sequence>
<name>A0A2D3WDW9_9BACT</name>
<dbReference type="AlphaFoldDB" id="A0A2D3WDW9"/>
<feature type="compositionally biased region" description="Low complexity" evidence="1">
    <location>
        <begin position="104"/>
        <end position="138"/>
    </location>
</feature>
<accession>A0A2D3WDW9</accession>
<gene>
    <name evidence="3" type="ORF">CFH83_07705</name>
</gene>
<feature type="domain" description="UPF0323" evidence="2">
    <location>
        <begin position="1"/>
        <end position="110"/>
    </location>
</feature>
<comment type="caution">
    <text evidence="3">The sequence shown here is derived from an EMBL/GenBank/DDBJ whole genome shotgun (WGS) entry which is preliminary data.</text>
</comment>
<protein>
    <recommendedName>
        <fullName evidence="2">UPF0323 domain-containing protein</fullName>
    </recommendedName>
</protein>
<organism evidence="3 4">
    <name type="scientific">Sulfuricurvum kujiense</name>
    <dbReference type="NCBI Taxonomy" id="148813"/>
    <lineage>
        <taxon>Bacteria</taxon>
        <taxon>Pseudomonadati</taxon>
        <taxon>Campylobacterota</taxon>
        <taxon>Epsilonproteobacteria</taxon>
        <taxon>Campylobacterales</taxon>
        <taxon>Sulfurimonadaceae</taxon>
        <taxon>Sulfuricurvum</taxon>
    </lineage>
</organism>
<evidence type="ECO:0000256" key="1">
    <source>
        <dbReference type="SAM" id="MobiDB-lite"/>
    </source>
</evidence>
<dbReference type="RefSeq" id="WP_303663069.1">
    <property type="nucleotide sequence ID" value="NZ_DLUI01000110.1"/>
</dbReference>